<dbReference type="EMBL" id="BGPR01086435">
    <property type="protein sequence ID" value="GBM03396.1"/>
    <property type="molecule type" value="Genomic_DNA"/>
</dbReference>
<evidence type="ECO:0000313" key="1">
    <source>
        <dbReference type="EMBL" id="GBM03396.1"/>
    </source>
</evidence>
<dbReference type="Proteomes" id="UP000499080">
    <property type="component" value="Unassembled WGS sequence"/>
</dbReference>
<keyword evidence="2" id="KW-1185">Reference proteome</keyword>
<name>A0A4Y2CHM9_ARAVE</name>
<reference evidence="1 2" key="1">
    <citation type="journal article" date="2019" name="Sci. Rep.">
        <title>Orb-weaving spider Araneus ventricosus genome elucidates the spidroin gene catalogue.</title>
        <authorList>
            <person name="Kono N."/>
            <person name="Nakamura H."/>
            <person name="Ohtoshi R."/>
            <person name="Moran D.A.P."/>
            <person name="Shinohara A."/>
            <person name="Yoshida Y."/>
            <person name="Fujiwara M."/>
            <person name="Mori M."/>
            <person name="Tomita M."/>
            <person name="Arakawa K."/>
        </authorList>
    </citation>
    <scope>NUCLEOTIDE SEQUENCE [LARGE SCALE GENOMIC DNA]</scope>
</reference>
<organism evidence="1 2">
    <name type="scientific">Araneus ventricosus</name>
    <name type="common">Orbweaver spider</name>
    <name type="synonym">Epeira ventricosa</name>
    <dbReference type="NCBI Taxonomy" id="182803"/>
    <lineage>
        <taxon>Eukaryota</taxon>
        <taxon>Metazoa</taxon>
        <taxon>Ecdysozoa</taxon>
        <taxon>Arthropoda</taxon>
        <taxon>Chelicerata</taxon>
        <taxon>Arachnida</taxon>
        <taxon>Araneae</taxon>
        <taxon>Araneomorphae</taxon>
        <taxon>Entelegynae</taxon>
        <taxon>Araneoidea</taxon>
        <taxon>Araneidae</taxon>
        <taxon>Araneus</taxon>
    </lineage>
</organism>
<accession>A0A4Y2CHM9</accession>
<gene>
    <name evidence="1" type="ORF">AVEN_216330_1</name>
</gene>
<protein>
    <submittedName>
        <fullName evidence="1">Uncharacterized protein</fullName>
    </submittedName>
</protein>
<proteinExistence type="predicted"/>
<sequence length="73" mass="8702">MRYFSEMNYTCRDNNESITVSLRKIGLVYCNSSWWRRVSWKTGTEHNVTLWQEVKSGRLTIVDQLTKSLGRRD</sequence>
<comment type="caution">
    <text evidence="1">The sequence shown here is derived from an EMBL/GenBank/DDBJ whole genome shotgun (WGS) entry which is preliminary data.</text>
</comment>
<dbReference type="AlphaFoldDB" id="A0A4Y2CHM9"/>
<evidence type="ECO:0000313" key="2">
    <source>
        <dbReference type="Proteomes" id="UP000499080"/>
    </source>
</evidence>
<feature type="non-terminal residue" evidence="1">
    <location>
        <position position="73"/>
    </location>
</feature>